<dbReference type="Gene3D" id="1.20.930.10">
    <property type="entry name" value="Conserved domain common to transcription factors TFIIS, elongin A, CRSP70"/>
    <property type="match status" value="1"/>
</dbReference>
<evidence type="ECO:0000256" key="1">
    <source>
        <dbReference type="ARBA" id="ARBA00037992"/>
    </source>
</evidence>
<feature type="compositionally biased region" description="Basic residues" evidence="3">
    <location>
        <begin position="104"/>
        <end position="113"/>
    </location>
</feature>
<evidence type="ECO:0000256" key="3">
    <source>
        <dbReference type="SAM" id="MobiDB-lite"/>
    </source>
</evidence>
<evidence type="ECO:0000256" key="2">
    <source>
        <dbReference type="PROSITE-ProRule" id="PRU00649"/>
    </source>
</evidence>
<reference evidence="5 6" key="1">
    <citation type="submission" date="2021-06" db="EMBL/GenBank/DDBJ databases">
        <title>Genome sequence of Babesia caballi.</title>
        <authorList>
            <person name="Yamagishi J."/>
            <person name="Kidaka T."/>
            <person name="Ochi A."/>
        </authorList>
    </citation>
    <scope>NUCLEOTIDE SEQUENCE [LARGE SCALE GENOMIC DNA]</scope>
    <source>
        <strain evidence="5">USDA-D6B2</strain>
    </source>
</reference>
<dbReference type="InterPro" id="IPR051037">
    <property type="entry name" value="RNAPII_TF_IWS1"/>
</dbReference>
<feature type="compositionally biased region" description="Basic and acidic residues" evidence="3">
    <location>
        <begin position="116"/>
        <end position="130"/>
    </location>
</feature>
<name>A0AAV4LXI5_BABCB</name>
<organism evidence="5 6">
    <name type="scientific">Babesia caballi</name>
    <dbReference type="NCBI Taxonomy" id="5871"/>
    <lineage>
        <taxon>Eukaryota</taxon>
        <taxon>Sar</taxon>
        <taxon>Alveolata</taxon>
        <taxon>Apicomplexa</taxon>
        <taxon>Aconoidasida</taxon>
        <taxon>Piroplasmida</taxon>
        <taxon>Babesiidae</taxon>
        <taxon>Babesia</taxon>
    </lineage>
</organism>
<dbReference type="GO" id="GO:0005634">
    <property type="term" value="C:nucleus"/>
    <property type="evidence" value="ECO:0007669"/>
    <property type="project" value="UniProtKB-SubCell"/>
</dbReference>
<comment type="caution">
    <text evidence="5">The sequence shown here is derived from an EMBL/GenBank/DDBJ whole genome shotgun (WGS) entry which is preliminary data.</text>
</comment>
<comment type="similarity">
    <text evidence="1">Belongs to the IWS1 family.</text>
</comment>
<dbReference type="RefSeq" id="XP_067716514.1">
    <property type="nucleotide sequence ID" value="XM_067860413.1"/>
</dbReference>
<feature type="compositionally biased region" description="Basic residues" evidence="3">
    <location>
        <begin position="140"/>
        <end position="149"/>
    </location>
</feature>
<sequence length="437" mass="48560">MEEAPFTSPKLADDSDSTPAPEAGTSADELSEQEAVVTQFVEAEASQETADETGEDVGTGNLDLPEAAISETQAAESPTEFPSLPATPTVPGSSAQQGEDAPVQKHRRLKKTSSQRNEDQGGEQQDKEQQIDDSIAIPKKAQRKKSRAKKSADHDGDFVPSSDAFDKNHLDANDFYDDEFEERRAPKKKAPTAGKLYFDEVLKRVKERKKKNVQLTAEECQLYCRQLVDRMIAAAAADVEAVQQGKPGLAKLKMLNEITEFNKPAWKNWCITEGGAVALASWITPLPDGSLPNLSVRTKVLEITLQLPFQPTDLRDNDLGRQIVALWKRPDECDSNRLLIRAIVQKWVRPMLGLATNYSEMQQDYAMSEKSSMLALDGEEKERKSSQKFSQHKTQMGSIIINQERINSKLTQMFRVIEARRKAPSKATKVNMDGALI</sequence>
<protein>
    <submittedName>
        <fullName evidence="5">Iws1 c-terminus protein</fullName>
    </submittedName>
</protein>
<dbReference type="InterPro" id="IPR035441">
    <property type="entry name" value="TFIIS/LEDGF_dom_sf"/>
</dbReference>
<dbReference type="EMBL" id="BPLF01000003">
    <property type="protein sequence ID" value="GIX64445.1"/>
    <property type="molecule type" value="Genomic_DNA"/>
</dbReference>
<evidence type="ECO:0000313" key="5">
    <source>
        <dbReference type="EMBL" id="GIX64445.1"/>
    </source>
</evidence>
<keyword evidence="2" id="KW-0539">Nucleus</keyword>
<dbReference type="PANTHER" id="PTHR46010:SF1">
    <property type="entry name" value="PROTEIN IWS1 HOMOLOG"/>
    <property type="match status" value="1"/>
</dbReference>
<feature type="region of interest" description="Disordered" evidence="3">
    <location>
        <begin position="1"/>
        <end position="170"/>
    </location>
</feature>
<gene>
    <name evidence="5" type="ORF">BcabD6B2_38800</name>
</gene>
<keyword evidence="6" id="KW-1185">Reference proteome</keyword>
<dbReference type="Proteomes" id="UP001497744">
    <property type="component" value="Unassembled WGS sequence"/>
</dbReference>
<proteinExistence type="inferred from homology"/>
<accession>A0AAV4LXI5</accession>
<dbReference type="InterPro" id="IPR017923">
    <property type="entry name" value="TFIIS_N"/>
</dbReference>
<dbReference type="PROSITE" id="PS51319">
    <property type="entry name" value="TFIIS_N"/>
    <property type="match status" value="1"/>
</dbReference>
<dbReference type="GO" id="GO:0016973">
    <property type="term" value="P:poly(A)+ mRNA export from nucleus"/>
    <property type="evidence" value="ECO:0007669"/>
    <property type="project" value="TreeGrafter"/>
</dbReference>
<dbReference type="AlphaFoldDB" id="A0AAV4LXI5"/>
<evidence type="ECO:0000313" key="6">
    <source>
        <dbReference type="Proteomes" id="UP001497744"/>
    </source>
</evidence>
<dbReference type="GeneID" id="94195926"/>
<evidence type="ECO:0000259" key="4">
    <source>
        <dbReference type="PROSITE" id="PS51319"/>
    </source>
</evidence>
<dbReference type="PANTHER" id="PTHR46010">
    <property type="entry name" value="PROTEIN IWS1 HOMOLOG"/>
    <property type="match status" value="1"/>
</dbReference>
<comment type="subcellular location">
    <subcellularLocation>
        <location evidence="2">Nucleus</location>
    </subcellularLocation>
</comment>
<feature type="domain" description="TFIIS N-terminal" evidence="4">
    <location>
        <begin position="277"/>
        <end position="354"/>
    </location>
</feature>